<feature type="compositionally biased region" description="Basic residues" evidence="1">
    <location>
        <begin position="161"/>
        <end position="170"/>
    </location>
</feature>
<feature type="compositionally biased region" description="Low complexity" evidence="1">
    <location>
        <begin position="84"/>
        <end position="93"/>
    </location>
</feature>
<dbReference type="EMBL" id="ML987212">
    <property type="protein sequence ID" value="KAF2241411.1"/>
    <property type="molecule type" value="Genomic_DNA"/>
</dbReference>
<name>A0A6A6HTS0_9PLEO</name>
<reference evidence="2" key="1">
    <citation type="journal article" date="2020" name="Stud. Mycol.">
        <title>101 Dothideomycetes genomes: a test case for predicting lifestyles and emergence of pathogens.</title>
        <authorList>
            <person name="Haridas S."/>
            <person name="Albert R."/>
            <person name="Binder M."/>
            <person name="Bloem J."/>
            <person name="Labutti K."/>
            <person name="Salamov A."/>
            <person name="Andreopoulos B."/>
            <person name="Baker S."/>
            <person name="Barry K."/>
            <person name="Bills G."/>
            <person name="Bluhm B."/>
            <person name="Cannon C."/>
            <person name="Castanera R."/>
            <person name="Culley D."/>
            <person name="Daum C."/>
            <person name="Ezra D."/>
            <person name="Gonzalez J."/>
            <person name="Henrissat B."/>
            <person name="Kuo A."/>
            <person name="Liang C."/>
            <person name="Lipzen A."/>
            <person name="Lutzoni F."/>
            <person name="Magnuson J."/>
            <person name="Mondo S."/>
            <person name="Nolan M."/>
            <person name="Ohm R."/>
            <person name="Pangilinan J."/>
            <person name="Park H.-J."/>
            <person name="Ramirez L."/>
            <person name="Alfaro M."/>
            <person name="Sun H."/>
            <person name="Tritt A."/>
            <person name="Yoshinaga Y."/>
            <person name="Zwiers L.-H."/>
            <person name="Turgeon B."/>
            <person name="Goodwin S."/>
            <person name="Spatafora J."/>
            <person name="Crous P."/>
            <person name="Grigoriev I."/>
        </authorList>
    </citation>
    <scope>NUCLEOTIDE SEQUENCE</scope>
    <source>
        <strain evidence="2">CBS 122368</strain>
    </source>
</reference>
<protein>
    <submittedName>
        <fullName evidence="2">Uncharacterized protein</fullName>
    </submittedName>
</protein>
<dbReference type="RefSeq" id="XP_033676415.1">
    <property type="nucleotide sequence ID" value="XM_033820352.1"/>
</dbReference>
<dbReference type="GeneID" id="54573682"/>
<feature type="compositionally biased region" description="Polar residues" evidence="1">
    <location>
        <begin position="220"/>
        <end position="229"/>
    </location>
</feature>
<dbReference type="AlphaFoldDB" id="A0A6A6HTS0"/>
<accession>A0A6A6HTS0</accession>
<dbReference type="Proteomes" id="UP000800094">
    <property type="component" value="Unassembled WGS sequence"/>
</dbReference>
<sequence length="351" mass="38677">MPLPPRVISAWLGDIAAAAAASEPENQTRRVSSPSARQKQRPCVQDPQPRPPKRRALQEYSDAHITTPAVKAEPGVSARKRLRPQAQALQQQRPSRRRALHETTANMPRLSPPDSPDPLNSPEREPRQPSHQPSGRSGRTAGSRKASAGPQQPQNVERERRPRGRPRNARGQKPLAVASGRVTSIEATGNLVLSPSTSQYSESRYGDELASMEHVVNEPAKSNATTSPSRKGKSKSRNPSPVKSLDDMHIFDKPISVGFVNEERPIPEVLRPHWDALEDICANIGIIPRSIEVRHLQGNAMVILTACRHSSKKKNGCVLPCYPRHRYLHRAKALGSKIATSRTCVRCGTPR</sequence>
<evidence type="ECO:0000313" key="3">
    <source>
        <dbReference type="Proteomes" id="UP000800094"/>
    </source>
</evidence>
<keyword evidence="3" id="KW-1185">Reference proteome</keyword>
<feature type="region of interest" description="Disordered" evidence="1">
    <location>
        <begin position="20"/>
        <end position="182"/>
    </location>
</feature>
<evidence type="ECO:0000313" key="2">
    <source>
        <dbReference type="EMBL" id="KAF2241411.1"/>
    </source>
</evidence>
<organism evidence="2 3">
    <name type="scientific">Trematosphaeria pertusa</name>
    <dbReference type="NCBI Taxonomy" id="390896"/>
    <lineage>
        <taxon>Eukaryota</taxon>
        <taxon>Fungi</taxon>
        <taxon>Dikarya</taxon>
        <taxon>Ascomycota</taxon>
        <taxon>Pezizomycotina</taxon>
        <taxon>Dothideomycetes</taxon>
        <taxon>Pleosporomycetidae</taxon>
        <taxon>Pleosporales</taxon>
        <taxon>Massarineae</taxon>
        <taxon>Trematosphaeriaceae</taxon>
        <taxon>Trematosphaeria</taxon>
    </lineage>
</organism>
<evidence type="ECO:0000256" key="1">
    <source>
        <dbReference type="SAM" id="MobiDB-lite"/>
    </source>
</evidence>
<gene>
    <name evidence="2" type="ORF">BU26DRAFT_177708</name>
</gene>
<feature type="region of interest" description="Disordered" evidence="1">
    <location>
        <begin position="216"/>
        <end position="246"/>
    </location>
</feature>
<proteinExistence type="predicted"/>
<dbReference type="OrthoDB" id="3728830at2759"/>